<dbReference type="AlphaFoldDB" id="A0A2A2TC22"/>
<dbReference type="Proteomes" id="UP000218238">
    <property type="component" value="Unassembled WGS sequence"/>
</dbReference>
<evidence type="ECO:0000313" key="1">
    <source>
        <dbReference type="EMBL" id="PAX51324.1"/>
    </source>
</evidence>
<proteinExistence type="predicted"/>
<dbReference type="Pfam" id="PF08852">
    <property type="entry name" value="DUF1822"/>
    <property type="match status" value="1"/>
</dbReference>
<evidence type="ECO:0000313" key="2">
    <source>
        <dbReference type="Proteomes" id="UP000218238"/>
    </source>
</evidence>
<organism evidence="1 2">
    <name type="scientific">Brunnivagina elsteri CCALA 953</name>
    <dbReference type="NCBI Taxonomy" id="987040"/>
    <lineage>
        <taxon>Bacteria</taxon>
        <taxon>Bacillati</taxon>
        <taxon>Cyanobacteriota</taxon>
        <taxon>Cyanophyceae</taxon>
        <taxon>Nostocales</taxon>
        <taxon>Calotrichaceae</taxon>
        <taxon>Brunnivagina</taxon>
    </lineage>
</organism>
<dbReference type="EMBL" id="NTFS01000417">
    <property type="protein sequence ID" value="PAX51324.1"/>
    <property type="molecule type" value="Genomic_DNA"/>
</dbReference>
<dbReference type="OrthoDB" id="526290at2"/>
<dbReference type="RefSeq" id="WP_095724320.1">
    <property type="nucleotide sequence ID" value="NZ_NTFS01000417.1"/>
</dbReference>
<dbReference type="InterPro" id="IPR014951">
    <property type="entry name" value="DUF1822"/>
</dbReference>
<reference evidence="1 2" key="1">
    <citation type="submission" date="2017-08" db="EMBL/GenBank/DDBJ databases">
        <title>Draft genome sequence of filamentous cyanobacterium Calothrix elsteri CCALA 953.</title>
        <authorList>
            <person name="Gagunashvili A.N."/>
            <person name="Elster J."/>
            <person name="Andresson O.S."/>
        </authorList>
    </citation>
    <scope>NUCLEOTIDE SEQUENCE [LARGE SCALE GENOMIC DNA]</scope>
    <source>
        <strain evidence="1 2">CCALA 953</strain>
    </source>
</reference>
<comment type="caution">
    <text evidence="1">The sequence shown here is derived from an EMBL/GenBank/DDBJ whole genome shotgun (WGS) entry which is preliminary data.</text>
</comment>
<name>A0A2A2TC22_9CYAN</name>
<protein>
    <recommendedName>
        <fullName evidence="3">DUF1822 domain-containing protein</fullName>
    </recommendedName>
</protein>
<accession>A0A2A2TC22</accession>
<gene>
    <name evidence="1" type="ORF">CK510_25400</name>
</gene>
<sequence length="394" mass="44742">MTFLTENPTQLEFQISPDLAQQCWLHSQSQPSAKGQWNAYLNQICLQTILPWLQAEYEPQASILLNESLLPSFWEVVNGTALNWGNKRLIIIPEKTIDTSEYRIPQEWIDVPKLVGDYYLAVQINPDDLSMRVWGYTTHEKIKTSATYNGIDRTYSLDTQEIIQDLNVLWVVTQLNPEEETRVSVASLSAVPATQAENLLSRLANPDIIQPRLELPFVLWGELVSNDNWRQKLYQLRQGELESNLTPRNVAANISQWLQNAFEESWQSLDSLLGTNASLGFSFRNASEENDTIIKKAKSLNLPNGEVLLVVGLDTEADGRIGIRIQLRSLSQEEHLPSGINLKLLSSSGQIIQSTQARSQDNIIQLKRFKISSNTQFSIQIELDDFIVTENFEV</sequence>
<keyword evidence="2" id="KW-1185">Reference proteome</keyword>
<evidence type="ECO:0008006" key="3">
    <source>
        <dbReference type="Google" id="ProtNLM"/>
    </source>
</evidence>